<dbReference type="PANTHER" id="PTHR43817:SF1">
    <property type="entry name" value="HYDROLASE, FAMILY 43, PUTATIVE (AFU_ORTHOLOGUE AFUA_3G01660)-RELATED"/>
    <property type="match status" value="1"/>
</dbReference>
<dbReference type="Pfam" id="PF17132">
    <property type="entry name" value="Glyco_hydro_106"/>
    <property type="match status" value="1"/>
</dbReference>
<proteinExistence type="predicted"/>
<dbReference type="SUPFAM" id="SSF49785">
    <property type="entry name" value="Galactose-binding domain-like"/>
    <property type="match status" value="1"/>
</dbReference>
<evidence type="ECO:0000256" key="3">
    <source>
        <dbReference type="SAM" id="SignalP"/>
    </source>
</evidence>
<evidence type="ECO:0000313" key="4">
    <source>
        <dbReference type="EMBL" id="QDH81650.1"/>
    </source>
</evidence>
<protein>
    <submittedName>
        <fullName evidence="4">Glycoside hydrolase</fullName>
    </submittedName>
</protein>
<dbReference type="EMBL" id="CP041253">
    <property type="protein sequence ID" value="QDH81650.1"/>
    <property type="molecule type" value="Genomic_DNA"/>
</dbReference>
<reference evidence="4 5" key="1">
    <citation type="submission" date="2019-06" db="EMBL/GenBank/DDBJ databases">
        <title>Echinicola alkalisoli sp. nov. isolated from saline soil.</title>
        <authorList>
            <person name="Sun J.-Q."/>
            <person name="Xu L."/>
        </authorList>
    </citation>
    <scope>NUCLEOTIDE SEQUENCE [LARGE SCALE GENOMIC DNA]</scope>
    <source>
        <strain evidence="4 5">LN3S3</strain>
    </source>
</reference>
<keyword evidence="2 4" id="KW-0378">Hydrolase</keyword>
<dbReference type="InterPro" id="IPR008979">
    <property type="entry name" value="Galactose-bd-like_sf"/>
</dbReference>
<keyword evidence="5" id="KW-1185">Reference proteome</keyword>
<sequence>MLKKAFVISGLCLITTMAWAQQYDVLKKGFENPPTSAWPRTWWHWTHSNVTKEGITKDLEWMKRVGIEGFQLADVAAGGGQVVSKKTIFGTEEWLDAVHHTAVEAERLDLEMATFTSAGWSLTGGSWVQPEQAMKKLVWSTVRVDGSKTYHTKLPEPSSRVGAGPNVFNTNTKAGPYYADHVVIAFRTPEAELAAGSMKPSLRTDRGAEDGRALYDGDMSTSISVQRTVDGNDPQLLLTYPDPVKARALTIAAGTGIPFARVAASMDGVSFKTLTHLPGKSGYRGGNIRTYAFPETEARYYRLEFTNAPVRPADVISENTTPVDSLYKIAEIRLHTGARVNRWEDKAGFNMLFEYSGVETPEVPENARIPKGGIIDLTSKMKGDGTLHWQVPEGNWTIMRFGYALTGAKNRPAVPEAQGYEVDKLSKEHTGAYIRHYTSLLKRGLGPLFGQRLQYMLMDSWEAGIQNWTDKMAEEFKARRGYSLLPFLPVMAGYIVGDAETSDRFLWDFRRTLVDMFAENHYGTVTDYLNSQGVKTYGEAGGVSLESMEDALLNKKYVDIPMGEFWVKDLHPSSMYYQDIRGAASSAHVYGKKLVAAEAFTGGNFESPFTLKKIGDYWFTQGVNRLVFHTSAHQPLDTKPGNAMVGTHLHRNITWAEDARPLFTHFARNAYMLQRGIFVADVAYLLKEGAPSTMPFWGGGLKPELPEGYDYDYINTDALIGRMQADSTGQLVLPDAMSYALLVLPDVAEMTLHVLKKIKSLLECGATVVGPRPEKMAGLDTAAYAEAEFIHLVDEIWADLDGKSRTRREYGQGRLFWGLSLKKVLKAIGVPKDAELSYSAEKTAWIHRKVDDTDVYYVVNRTDETQHIRGRFRVAGKNAELWNPDEGTIGPAAYRITDKFTEVPVELPAGGSTFVVFSGSATEQQRTVAYRQEETLAEIQGPWQVSFPPNSGAPEEIELKTLGSLSTHPQEGVKYFSGKANYRQTISVKKDWLTRKGNVYLDLGKVSDIASVSVNGKKMPLVWKAPFRVDITQALGAGDNDLEVEVTNGWTNRLAGDKLFPDKKVLDGYVRPFGGPYQLQESGLLGPVRIVMEKEQP</sequence>
<dbReference type="NCBIfam" id="NF045579">
    <property type="entry name" value="rhamnoside_JR"/>
    <property type="match status" value="1"/>
</dbReference>
<organism evidence="4 5">
    <name type="scientific">Echinicola soli</name>
    <dbReference type="NCBI Taxonomy" id="2591634"/>
    <lineage>
        <taxon>Bacteria</taxon>
        <taxon>Pseudomonadati</taxon>
        <taxon>Bacteroidota</taxon>
        <taxon>Cytophagia</taxon>
        <taxon>Cytophagales</taxon>
        <taxon>Cyclobacteriaceae</taxon>
        <taxon>Echinicola</taxon>
    </lineage>
</organism>
<dbReference type="GO" id="GO:0016787">
    <property type="term" value="F:hydrolase activity"/>
    <property type="evidence" value="ECO:0007669"/>
    <property type="project" value="UniProtKB-KW"/>
</dbReference>
<dbReference type="KEGG" id="echi:FKX85_20150"/>
<keyword evidence="1 3" id="KW-0732">Signal</keyword>
<dbReference type="Gene3D" id="2.60.120.260">
    <property type="entry name" value="Galactose-binding domain-like"/>
    <property type="match status" value="2"/>
</dbReference>
<accession>A0A514CPC0</accession>
<dbReference type="CDD" id="cd03143">
    <property type="entry name" value="A4_beta-galactosidase_middle_domain"/>
    <property type="match status" value="1"/>
</dbReference>
<dbReference type="Proteomes" id="UP000316614">
    <property type="component" value="Chromosome"/>
</dbReference>
<dbReference type="AlphaFoldDB" id="A0A514CPC0"/>
<evidence type="ECO:0000256" key="2">
    <source>
        <dbReference type="ARBA" id="ARBA00022801"/>
    </source>
</evidence>
<feature type="chain" id="PRO_5021782519" evidence="3">
    <location>
        <begin position="21"/>
        <end position="1097"/>
    </location>
</feature>
<dbReference type="OrthoDB" id="9761519at2"/>
<evidence type="ECO:0000256" key="1">
    <source>
        <dbReference type="ARBA" id="ARBA00022729"/>
    </source>
</evidence>
<gene>
    <name evidence="4" type="ORF">FKX85_20150</name>
</gene>
<feature type="signal peptide" evidence="3">
    <location>
        <begin position="1"/>
        <end position="20"/>
    </location>
</feature>
<evidence type="ECO:0000313" key="5">
    <source>
        <dbReference type="Proteomes" id="UP000316614"/>
    </source>
</evidence>
<dbReference type="PANTHER" id="PTHR43817">
    <property type="entry name" value="GLYCOSYL HYDROLASE"/>
    <property type="match status" value="1"/>
</dbReference>
<name>A0A514CPC0_9BACT</name>